<dbReference type="Proteomes" id="UP001597414">
    <property type="component" value="Unassembled WGS sequence"/>
</dbReference>
<dbReference type="RefSeq" id="WP_380799744.1">
    <property type="nucleotide sequence ID" value="NZ_JBHUIV010000003.1"/>
</dbReference>
<protein>
    <submittedName>
        <fullName evidence="1">Uncharacterized protein</fullName>
    </submittedName>
</protein>
<gene>
    <name evidence="1" type="ORF">ACFSKV_01195</name>
</gene>
<organism evidence="1 2">
    <name type="scientific">Shivajiella indica</name>
    <dbReference type="NCBI Taxonomy" id="872115"/>
    <lineage>
        <taxon>Bacteria</taxon>
        <taxon>Pseudomonadati</taxon>
        <taxon>Bacteroidota</taxon>
        <taxon>Cytophagia</taxon>
        <taxon>Cytophagales</taxon>
        <taxon>Cyclobacteriaceae</taxon>
        <taxon>Shivajiella</taxon>
    </lineage>
</organism>
<keyword evidence="2" id="KW-1185">Reference proteome</keyword>
<evidence type="ECO:0000313" key="2">
    <source>
        <dbReference type="Proteomes" id="UP001597414"/>
    </source>
</evidence>
<sequence>MNYRFYLVFTLVFFLSGKTFIGFAFQDSPLFSSEKPLELELVTSLEELKLSKSDTVFFSTLLRYLTEEGEWDSLEVSLRARGNSRREKCQFPPIRMKIKKKDSNHTIFREDKALKLVIPCQYSFAFNDLIMKEYVCYKFYESVTPYHFKTRLVNLTLTDNKNRKSKTYNLKAFIIEDDDNLAKRFDAKISKAKLTLPNAINDTLSLQQDFFAFMIGNTDWSNTSQHNVKIMDIKGGKKVPVPYDFDLSGFVNAPYALPYDYLPIKSVTERLYRGICRESDLIQYVKNQFLMNEQIFTETLNSFQKEISSNDFKIAKNYLNSFFDILKNDREFNNQIIAKCTPYNIQ</sequence>
<evidence type="ECO:0000313" key="1">
    <source>
        <dbReference type="EMBL" id="MFD2200161.1"/>
    </source>
</evidence>
<name>A0ABW5B600_9BACT</name>
<accession>A0ABW5B600</accession>
<proteinExistence type="predicted"/>
<dbReference type="EMBL" id="JBHUIV010000003">
    <property type="protein sequence ID" value="MFD2200161.1"/>
    <property type="molecule type" value="Genomic_DNA"/>
</dbReference>
<reference evidence="2" key="1">
    <citation type="journal article" date="2019" name="Int. J. Syst. Evol. Microbiol.">
        <title>The Global Catalogue of Microorganisms (GCM) 10K type strain sequencing project: providing services to taxonomists for standard genome sequencing and annotation.</title>
        <authorList>
            <consortium name="The Broad Institute Genomics Platform"/>
            <consortium name="The Broad Institute Genome Sequencing Center for Infectious Disease"/>
            <person name="Wu L."/>
            <person name="Ma J."/>
        </authorList>
    </citation>
    <scope>NUCLEOTIDE SEQUENCE [LARGE SCALE GENOMIC DNA]</scope>
    <source>
        <strain evidence="2">KCTC 19812</strain>
    </source>
</reference>
<comment type="caution">
    <text evidence="1">The sequence shown here is derived from an EMBL/GenBank/DDBJ whole genome shotgun (WGS) entry which is preliminary data.</text>
</comment>